<keyword evidence="2" id="KW-0378">Hydrolase</keyword>
<organism evidence="2 3">
    <name type="scientific">Mucilaginibacter ginkgonis</name>
    <dbReference type="NCBI Taxonomy" id="2682091"/>
    <lineage>
        <taxon>Bacteria</taxon>
        <taxon>Pseudomonadati</taxon>
        <taxon>Bacteroidota</taxon>
        <taxon>Sphingobacteriia</taxon>
        <taxon>Sphingobacteriales</taxon>
        <taxon>Sphingobacteriaceae</taxon>
        <taxon>Mucilaginibacter</taxon>
    </lineage>
</organism>
<accession>A0A6I4I2H5</accession>
<name>A0A6I4I2H5_9SPHI</name>
<gene>
    <name evidence="2" type="ORF">GO620_013325</name>
</gene>
<evidence type="ECO:0000259" key="1">
    <source>
        <dbReference type="Pfam" id="PF02464"/>
    </source>
</evidence>
<evidence type="ECO:0000313" key="2">
    <source>
        <dbReference type="EMBL" id="QQL49150.1"/>
    </source>
</evidence>
<dbReference type="Gene3D" id="3.90.950.20">
    <property type="entry name" value="CinA-like"/>
    <property type="match status" value="1"/>
</dbReference>
<feature type="domain" description="CinA C-terminal" evidence="1">
    <location>
        <begin position="9"/>
        <end position="156"/>
    </location>
</feature>
<evidence type="ECO:0000313" key="3">
    <source>
        <dbReference type="Proteomes" id="UP000429232"/>
    </source>
</evidence>
<dbReference type="GO" id="GO:0016787">
    <property type="term" value="F:hydrolase activity"/>
    <property type="evidence" value="ECO:0007669"/>
    <property type="project" value="UniProtKB-KW"/>
</dbReference>
<dbReference type="NCBIfam" id="TIGR00199">
    <property type="entry name" value="PncC_domain"/>
    <property type="match status" value="1"/>
</dbReference>
<dbReference type="InterPro" id="IPR036653">
    <property type="entry name" value="CinA-like_C"/>
</dbReference>
<dbReference type="AlphaFoldDB" id="A0A6I4I2H5"/>
<dbReference type="Pfam" id="PF02464">
    <property type="entry name" value="CinA"/>
    <property type="match status" value="1"/>
</dbReference>
<dbReference type="SUPFAM" id="SSF142433">
    <property type="entry name" value="CinA-like"/>
    <property type="match status" value="1"/>
</dbReference>
<dbReference type="InterPro" id="IPR008136">
    <property type="entry name" value="CinA_C"/>
</dbReference>
<dbReference type="RefSeq" id="WP_157526892.1">
    <property type="nucleotide sequence ID" value="NZ_CP066775.1"/>
</dbReference>
<dbReference type="KEGG" id="mgik:GO620_013325"/>
<reference evidence="2 3" key="1">
    <citation type="submission" date="2020-12" db="EMBL/GenBank/DDBJ databases">
        <title>HMF7856_wgs.fasta genome submission.</title>
        <authorList>
            <person name="Kang H."/>
            <person name="Kim H."/>
            <person name="Joh K."/>
        </authorList>
    </citation>
    <scope>NUCLEOTIDE SEQUENCE [LARGE SCALE GENOMIC DNA]</scope>
    <source>
        <strain evidence="2 3">HMF7856</strain>
    </source>
</reference>
<protein>
    <submittedName>
        <fullName evidence="2">Nicotinamide-nucleotide amidohydrolase family protein</fullName>
    </submittedName>
</protein>
<proteinExistence type="predicted"/>
<sequence length="165" mass="17617">MANTRILTCSKLLAEKELTIAFAESATAGWLCSEFALAPESGKVLKGAIVCYDALLKETILGVPKSLVDKFTPESEEVTRQMAVGLSKIIEADIYLAVTGLTTPGGSETPEKPVGSIFLNGLFKGQPIAFRHVFSGTCEEVIQRTIVAAAELIISTIQREDEAGI</sequence>
<keyword evidence="3" id="KW-1185">Reference proteome</keyword>
<dbReference type="EMBL" id="CP066775">
    <property type="protein sequence ID" value="QQL49150.1"/>
    <property type="molecule type" value="Genomic_DNA"/>
</dbReference>
<dbReference type="Proteomes" id="UP000429232">
    <property type="component" value="Chromosome"/>
</dbReference>